<gene>
    <name evidence="2" type="ORF">g.288</name>
</gene>
<sequence>MFGKKRKKCNSEKNAKNLGLRSDCVGEAADECSTRRRYPATAHRGDFWLLGFPPGPVRLSLANLGTTGYPAEPILTTSLARTSVQRGPTRSSCPHLKPST</sequence>
<dbReference type="EMBL" id="GGMS01007570">
    <property type="protein sequence ID" value="MBY76773.1"/>
    <property type="molecule type" value="Transcribed_RNA"/>
</dbReference>
<proteinExistence type="predicted"/>
<name>A0A2S2QGF7_9HEMI</name>
<accession>A0A2S2QGF7</accession>
<evidence type="ECO:0000313" key="2">
    <source>
        <dbReference type="EMBL" id="MBY76773.1"/>
    </source>
</evidence>
<dbReference type="AlphaFoldDB" id="A0A2S2QGF7"/>
<organism evidence="2">
    <name type="scientific">Sipha flava</name>
    <name type="common">yellow sugarcane aphid</name>
    <dbReference type="NCBI Taxonomy" id="143950"/>
    <lineage>
        <taxon>Eukaryota</taxon>
        <taxon>Metazoa</taxon>
        <taxon>Ecdysozoa</taxon>
        <taxon>Arthropoda</taxon>
        <taxon>Hexapoda</taxon>
        <taxon>Insecta</taxon>
        <taxon>Pterygota</taxon>
        <taxon>Neoptera</taxon>
        <taxon>Paraneoptera</taxon>
        <taxon>Hemiptera</taxon>
        <taxon>Sternorrhyncha</taxon>
        <taxon>Aphidomorpha</taxon>
        <taxon>Aphidoidea</taxon>
        <taxon>Aphididae</taxon>
        <taxon>Sipha</taxon>
    </lineage>
</organism>
<protein>
    <submittedName>
        <fullName evidence="2">Uncharacterized protein</fullName>
    </submittedName>
</protein>
<reference evidence="2" key="1">
    <citation type="submission" date="2018-04" db="EMBL/GenBank/DDBJ databases">
        <title>Transcriptome assembly of Sipha flava.</title>
        <authorList>
            <person name="Scully E.D."/>
            <person name="Geib S.M."/>
            <person name="Palmer N.A."/>
            <person name="Koch K."/>
            <person name="Bradshaw J."/>
            <person name="Heng-Moss T."/>
            <person name="Sarath G."/>
        </authorList>
    </citation>
    <scope>NUCLEOTIDE SEQUENCE</scope>
</reference>
<feature type="region of interest" description="Disordered" evidence="1">
    <location>
        <begin position="81"/>
        <end position="100"/>
    </location>
</feature>
<evidence type="ECO:0000256" key="1">
    <source>
        <dbReference type="SAM" id="MobiDB-lite"/>
    </source>
</evidence>